<dbReference type="CDD" id="cd00056">
    <property type="entry name" value="ENDO3c"/>
    <property type="match status" value="1"/>
</dbReference>
<evidence type="ECO:0000256" key="8">
    <source>
        <dbReference type="ARBA" id="ARBA00023204"/>
    </source>
</evidence>
<dbReference type="FunFam" id="3.30.310.40:FF:000001">
    <property type="entry name" value="N-glycosylase/DNA lyase isoform X2"/>
    <property type="match status" value="1"/>
</dbReference>
<dbReference type="KEGG" id="xla:733253"/>
<name>A0A1L8GPW8_XENLA</name>
<dbReference type="PANTHER" id="PTHR10242">
    <property type="entry name" value="8-OXOGUANINE DNA GLYCOSYLASE"/>
    <property type="match status" value="1"/>
</dbReference>
<dbReference type="SUPFAM" id="SSF55945">
    <property type="entry name" value="TATA-box binding protein-like"/>
    <property type="match status" value="1"/>
</dbReference>
<dbReference type="RefSeq" id="XP_041446815.1">
    <property type="nucleotide sequence ID" value="XM_041590881.1"/>
</dbReference>
<keyword evidence="11" id="KW-0511">Multifunctional enzyme</keyword>
<dbReference type="GO" id="GO:0006285">
    <property type="term" value="P:base-excision repair, AP site formation"/>
    <property type="evidence" value="ECO:0000318"/>
    <property type="project" value="GO_Central"/>
</dbReference>
<comment type="function">
    <text evidence="13">DNA repair enzyme that incises DNA at 8-oxoG residues. Excises 7,8-dihydro-8-oxoguanine and 2,6-diamino-4-hydroxy-5-N-methylformamidopyrimidine (FAPY) from damaged DNA. Has a beta-lyase activity that nicks DNA 3' to the lesion.</text>
</comment>
<evidence type="ECO:0000256" key="2">
    <source>
        <dbReference type="ARBA" id="ARBA00004324"/>
    </source>
</evidence>
<dbReference type="GO" id="GO:0006289">
    <property type="term" value="P:nucleotide-excision repair"/>
    <property type="evidence" value="ECO:0007669"/>
    <property type="project" value="InterPro"/>
</dbReference>
<proteinExistence type="inferred from homology"/>
<dbReference type="GO" id="GO:0016363">
    <property type="term" value="C:nuclear matrix"/>
    <property type="evidence" value="ECO:0007669"/>
    <property type="project" value="UniProtKB-SubCell"/>
</dbReference>
<dbReference type="Bgee" id="733253">
    <property type="expression patterns" value="Expressed in testis and 18 other cell types or tissues"/>
</dbReference>
<evidence type="ECO:0000256" key="15">
    <source>
        <dbReference type="ARBA" id="ARBA00073127"/>
    </source>
</evidence>
<dbReference type="GO" id="GO:0140078">
    <property type="term" value="F:class I DNA-(apurinic or apyrimidinic site) endonuclease activity"/>
    <property type="evidence" value="ECO:0007669"/>
    <property type="project" value="UniProtKB-EC"/>
</dbReference>
<organism evidence="18 21">
    <name type="scientific">Xenopus laevis</name>
    <name type="common">African clawed frog</name>
    <dbReference type="NCBI Taxonomy" id="8355"/>
    <lineage>
        <taxon>Eukaryota</taxon>
        <taxon>Metazoa</taxon>
        <taxon>Chordata</taxon>
        <taxon>Craniata</taxon>
        <taxon>Vertebrata</taxon>
        <taxon>Euteleostomi</taxon>
        <taxon>Amphibia</taxon>
        <taxon>Batrachia</taxon>
        <taxon>Anura</taxon>
        <taxon>Pipoidea</taxon>
        <taxon>Pipidae</taxon>
        <taxon>Xenopodinae</taxon>
        <taxon>Xenopus</taxon>
        <taxon>Xenopus</taxon>
    </lineage>
</organism>
<dbReference type="Gene3D" id="1.10.1670.10">
    <property type="entry name" value="Helix-hairpin-Helix base-excision DNA repair enzymes (C-terminal)"/>
    <property type="match status" value="1"/>
</dbReference>
<dbReference type="Pfam" id="PF00730">
    <property type="entry name" value="HhH-GPD"/>
    <property type="match status" value="1"/>
</dbReference>
<dbReference type="PANTHER" id="PTHR10242:SF2">
    <property type="entry name" value="N-GLYCOSYLASE_DNA LYASE"/>
    <property type="match status" value="1"/>
</dbReference>
<keyword evidence="7" id="KW-0378">Hydrolase</keyword>
<comment type="subcellular location">
    <subcellularLocation>
        <location evidence="1">Nucleus matrix</location>
    </subcellularLocation>
    <subcellularLocation>
        <location evidence="2">Nucleus speckle</location>
    </subcellularLocation>
    <subcellularLocation>
        <location evidence="3">Nucleus</location>
        <location evidence="3">Nucleoplasm</location>
    </subcellularLocation>
</comment>
<dbReference type="RefSeq" id="XP_041446816.1">
    <property type="nucleotide sequence ID" value="XM_041590882.1"/>
</dbReference>
<dbReference type="OrthoDB" id="238681at2759"/>
<dbReference type="RefSeq" id="XP_018114647.1">
    <property type="nucleotide sequence ID" value="XM_018259158.2"/>
</dbReference>
<evidence type="ECO:0000256" key="1">
    <source>
        <dbReference type="ARBA" id="ARBA00004109"/>
    </source>
</evidence>
<comment type="similarity">
    <text evidence="4">Belongs to the type-1 OGG1 family.</text>
</comment>
<dbReference type="SUPFAM" id="SSF48150">
    <property type="entry name" value="DNA-glycosylase"/>
    <property type="match status" value="1"/>
</dbReference>
<dbReference type="InterPro" id="IPR052054">
    <property type="entry name" value="Oxidative_DNA_repair_enzyme"/>
</dbReference>
<evidence type="ECO:0000256" key="11">
    <source>
        <dbReference type="ARBA" id="ARBA00023268"/>
    </source>
</evidence>
<evidence type="ECO:0000313" key="20">
    <source>
        <dbReference type="RefSeq" id="XP_041446814.1"/>
    </source>
</evidence>
<dbReference type="CTD" id="733253"/>
<gene>
    <name evidence="19 20 21 22 23" type="primary">ogg1.L</name>
</gene>
<dbReference type="InterPro" id="IPR012904">
    <property type="entry name" value="OGG_N"/>
</dbReference>
<accession>A0A1L8GPW8</accession>
<evidence type="ECO:0000256" key="4">
    <source>
        <dbReference type="ARBA" id="ARBA00010679"/>
    </source>
</evidence>
<dbReference type="Xenbase" id="XB-GENE-995813">
    <property type="gene designation" value="ogg1.L"/>
</dbReference>
<dbReference type="FunFam" id="1.10.340.30:FF:000006">
    <property type="entry name" value="N-glycosylase/DNA lyase isoform X2"/>
    <property type="match status" value="1"/>
</dbReference>
<dbReference type="GO" id="GO:0016607">
    <property type="term" value="C:nuclear speck"/>
    <property type="evidence" value="ECO:0007669"/>
    <property type="project" value="UniProtKB-SubCell"/>
</dbReference>
<keyword evidence="6" id="KW-0227">DNA damage</keyword>
<sequence length="432" mass="49342">MRREKSARLRMRSRQLPDTDTTGPCSVLCMSVRDLCDITFCCRMHHLTSITTSPAFWRSIPCQRSELRLDYMLACGQTFRWKECSPGYWTGVLKGRVWTMTQTDEHIWYTVYTKDQSPEKVCDGLKVTTEQNKRKNNTVPCTLSKKVKKEEIFPEDVGVTGDVPRLQEDVDCKKDQEVLEDYFQLNVSLRTLYQQWERSDPNFQRVAQDFPGIRVLRQDPTECLFSFICTSNNNISRITGMIERVCSSLGQRLCQLDSEVYHTFPTLEKLAANGTEAKLRDLGFGYRAKFVSESARTILSKHGPDWLESLRLVPYEEAKTALCSLPGVGAKVADCVCLMALDKSEAVPVDTHVLQIAKRDYVPQLGGCNKSLTDRVYRETGDFFRNLWGPYAGWAQSVLFCSELKKFQDPTNPIKPKGNRKNQQKKKTASSA</sequence>
<dbReference type="EC" id="4.2.99.18" evidence="5"/>
<dbReference type="RefSeq" id="XP_041446814.1">
    <property type="nucleotide sequence ID" value="XM_041590880.1"/>
</dbReference>
<feature type="region of interest" description="Disordered" evidence="16">
    <location>
        <begin position="1"/>
        <end position="20"/>
    </location>
</feature>
<dbReference type="OMA" id="GYAQEYL"/>
<dbReference type="InterPro" id="IPR003265">
    <property type="entry name" value="HhH-GPD_domain"/>
</dbReference>
<evidence type="ECO:0000313" key="19">
    <source>
        <dbReference type="RefSeq" id="XP_018114647.1"/>
    </source>
</evidence>
<evidence type="ECO:0000313" key="18">
    <source>
        <dbReference type="Proteomes" id="UP000186698"/>
    </source>
</evidence>
<evidence type="ECO:0000256" key="16">
    <source>
        <dbReference type="SAM" id="MobiDB-lite"/>
    </source>
</evidence>
<dbReference type="Pfam" id="PF07934">
    <property type="entry name" value="OGG_N"/>
    <property type="match status" value="1"/>
</dbReference>
<dbReference type="GeneID" id="733253"/>
<dbReference type="AlphaFoldDB" id="A0A1L8GPW8"/>
<evidence type="ECO:0000256" key="6">
    <source>
        <dbReference type="ARBA" id="ARBA00022763"/>
    </source>
</evidence>
<evidence type="ECO:0000256" key="10">
    <source>
        <dbReference type="ARBA" id="ARBA00023242"/>
    </source>
</evidence>
<keyword evidence="10" id="KW-0539">Nucleus</keyword>
<evidence type="ECO:0000256" key="13">
    <source>
        <dbReference type="ARBA" id="ARBA00025652"/>
    </source>
</evidence>
<comment type="catalytic activity">
    <reaction evidence="14">
        <text>2'-deoxyribonucleotide-(2'-deoxyribose 5'-phosphate)-2'-deoxyribonucleotide-DNA = a 3'-end 2'-deoxyribonucleotide-(2,3-dehydro-2,3-deoxyribose 5'-phosphate)-DNA + a 5'-end 5'-phospho-2'-deoxyribonucleoside-DNA + H(+)</text>
        <dbReference type="Rhea" id="RHEA:66592"/>
        <dbReference type="Rhea" id="RHEA-COMP:13180"/>
        <dbReference type="Rhea" id="RHEA-COMP:16897"/>
        <dbReference type="Rhea" id="RHEA-COMP:17067"/>
        <dbReference type="ChEBI" id="CHEBI:15378"/>
        <dbReference type="ChEBI" id="CHEBI:136412"/>
        <dbReference type="ChEBI" id="CHEBI:157695"/>
        <dbReference type="ChEBI" id="CHEBI:167181"/>
        <dbReference type="EC" id="4.2.99.18"/>
    </reaction>
</comment>
<evidence type="ECO:0000313" key="23">
    <source>
        <dbReference type="Xenbase" id="XB-GENE-995813"/>
    </source>
</evidence>
<dbReference type="AGR" id="Xenbase:XB-GENE-995813"/>
<feature type="region of interest" description="Disordered" evidence="16">
    <location>
        <begin position="408"/>
        <end position="432"/>
    </location>
</feature>
<evidence type="ECO:0000256" key="7">
    <source>
        <dbReference type="ARBA" id="ARBA00022801"/>
    </source>
</evidence>
<dbReference type="InterPro" id="IPR011257">
    <property type="entry name" value="DNA_glycosylase"/>
</dbReference>
<dbReference type="GO" id="GO:0034039">
    <property type="term" value="F:8-oxo-7,8-dihydroguanine DNA N-glycosylase activity"/>
    <property type="evidence" value="ECO:0000318"/>
    <property type="project" value="GO_Central"/>
</dbReference>
<evidence type="ECO:0000313" key="21">
    <source>
        <dbReference type="RefSeq" id="XP_041446815.1"/>
    </source>
</evidence>
<evidence type="ECO:0000256" key="12">
    <source>
        <dbReference type="ARBA" id="ARBA00023295"/>
    </source>
</evidence>
<evidence type="ECO:0000256" key="3">
    <source>
        <dbReference type="ARBA" id="ARBA00004642"/>
    </source>
</evidence>
<feature type="compositionally biased region" description="Basic residues" evidence="16">
    <location>
        <begin position="417"/>
        <end position="432"/>
    </location>
</feature>
<evidence type="ECO:0000256" key="9">
    <source>
        <dbReference type="ARBA" id="ARBA00023239"/>
    </source>
</evidence>
<dbReference type="GO" id="GO:0003684">
    <property type="term" value="F:damaged DNA binding"/>
    <property type="evidence" value="ECO:0007669"/>
    <property type="project" value="InterPro"/>
</dbReference>
<dbReference type="GO" id="GO:0005634">
    <property type="term" value="C:nucleus"/>
    <property type="evidence" value="ECO:0000318"/>
    <property type="project" value="GO_Central"/>
</dbReference>
<keyword evidence="8" id="KW-0234">DNA repair</keyword>
<feature type="domain" description="HhH-GPD" evidence="17">
    <location>
        <begin position="229"/>
        <end position="397"/>
    </location>
</feature>
<dbReference type="Gene3D" id="3.30.310.40">
    <property type="match status" value="1"/>
</dbReference>
<protein>
    <recommendedName>
        <fullName evidence="15">N-glycosylase/DNA lyase</fullName>
        <ecNumber evidence="5">4.2.99.18</ecNumber>
    </recommendedName>
</protein>
<dbReference type="InterPro" id="IPR023170">
    <property type="entry name" value="HhH_base_excis_C"/>
</dbReference>
<dbReference type="STRING" id="8355.A0A1L8GPW8"/>
<dbReference type="SMART" id="SM00478">
    <property type="entry name" value="ENDO3c"/>
    <property type="match status" value="1"/>
</dbReference>
<evidence type="ECO:0000256" key="14">
    <source>
        <dbReference type="ARBA" id="ARBA00044632"/>
    </source>
</evidence>
<evidence type="ECO:0000259" key="17">
    <source>
        <dbReference type="SMART" id="SM00478"/>
    </source>
</evidence>
<keyword evidence="18" id="KW-1185">Reference proteome</keyword>
<evidence type="ECO:0000256" key="5">
    <source>
        <dbReference type="ARBA" id="ARBA00012720"/>
    </source>
</evidence>
<evidence type="ECO:0000313" key="22">
    <source>
        <dbReference type="RefSeq" id="XP_041446816.1"/>
    </source>
</evidence>
<keyword evidence="9 19" id="KW-0456">Lyase</keyword>
<reference evidence="19 20" key="1">
    <citation type="submission" date="2025-04" db="UniProtKB">
        <authorList>
            <consortium name="RefSeq"/>
        </authorList>
    </citation>
    <scope>IDENTIFICATION</scope>
    <source>
        <strain evidence="19 20">J_2021</strain>
        <tissue evidence="19 20">Erythrocytes</tissue>
    </source>
</reference>
<dbReference type="Gene3D" id="1.10.340.30">
    <property type="entry name" value="Hypothetical protein, domain 2"/>
    <property type="match status" value="1"/>
</dbReference>
<dbReference type="FunFam" id="1.10.1670.10:FF:000005">
    <property type="entry name" value="N-glycosylase/DNA lyase OGG1"/>
    <property type="match status" value="1"/>
</dbReference>
<dbReference type="PaxDb" id="8355-A0A1L8GPW8"/>
<keyword evidence="12" id="KW-0326">Glycosidase</keyword>
<dbReference type="Proteomes" id="UP000186698">
    <property type="component" value="Chromosome 4L"/>
</dbReference>